<dbReference type="InterPro" id="IPR052950">
    <property type="entry name" value="CISD"/>
</dbReference>
<evidence type="ECO:0000259" key="5">
    <source>
        <dbReference type="SMART" id="SM00704"/>
    </source>
</evidence>
<dbReference type="PANTHER" id="PTHR46491">
    <property type="entry name" value="CDGSH IRON SULFUR DOMAIN PROTEIN HOMOLOG"/>
    <property type="match status" value="1"/>
</dbReference>
<dbReference type="Pfam" id="PF09360">
    <property type="entry name" value="zf-CDGSH"/>
    <property type="match status" value="2"/>
</dbReference>
<evidence type="ECO:0000256" key="1">
    <source>
        <dbReference type="ARBA" id="ARBA00022714"/>
    </source>
</evidence>
<evidence type="ECO:0000256" key="4">
    <source>
        <dbReference type="ARBA" id="ARBA00023014"/>
    </source>
</evidence>
<dbReference type="GO" id="GO:0051537">
    <property type="term" value="F:2 iron, 2 sulfur cluster binding"/>
    <property type="evidence" value="ECO:0007669"/>
    <property type="project" value="UniProtKB-KW"/>
</dbReference>
<feature type="domain" description="Iron-binding zinc finger CDGSH type" evidence="5">
    <location>
        <begin position="48"/>
        <end position="83"/>
    </location>
</feature>
<dbReference type="GO" id="GO:0046872">
    <property type="term" value="F:metal ion binding"/>
    <property type="evidence" value="ECO:0007669"/>
    <property type="project" value="UniProtKB-KW"/>
</dbReference>
<feature type="domain" description="Iron-binding zinc finger CDGSH type" evidence="5">
    <location>
        <begin position="200"/>
        <end position="237"/>
    </location>
</feature>
<keyword evidence="3" id="KW-0408">Iron</keyword>
<dbReference type="InterPro" id="IPR042216">
    <property type="entry name" value="MitoNEET_CISD"/>
</dbReference>
<evidence type="ECO:0000256" key="2">
    <source>
        <dbReference type="ARBA" id="ARBA00022723"/>
    </source>
</evidence>
<dbReference type="STRING" id="229920.ADM99_04400"/>
<dbReference type="RefSeq" id="WP_062421881.1">
    <property type="nucleotide sequence ID" value="NZ_BBYA01000009.1"/>
</dbReference>
<evidence type="ECO:0000256" key="3">
    <source>
        <dbReference type="ARBA" id="ARBA00023004"/>
    </source>
</evidence>
<dbReference type="InterPro" id="IPR018967">
    <property type="entry name" value="FeS-contain_CDGSH-typ"/>
</dbReference>
<accession>A0A0P6XE53</accession>
<dbReference type="GO" id="GO:0005737">
    <property type="term" value="C:cytoplasm"/>
    <property type="evidence" value="ECO:0007669"/>
    <property type="project" value="UniProtKB-ARBA"/>
</dbReference>
<sequence length="240" mass="26611">MLESKDGLHARKRIVIEADGPIRVEGGIPLVYKTQVVSEYGEPLTWKTGEHLETGDVYYLCRCGHSTEWPFCDGSTHCEIGFDGTETAATDTFEDRKEILPGGSGIVVKLDNHLCMESGFCGNRLTNIKEMLFRTDEPSVRAEIIAMIERCPAGAYTYAMKENEPDIEPDLPQQIAVTIDINSDGPVRSAFWVTGNIPIERSDGKPFEIRNRVTLCSCGASRKKPLCDGVHRCLESAKIK</sequence>
<keyword evidence="2" id="KW-0479">Metal-binding</keyword>
<keyword evidence="1" id="KW-0001">2Fe-2S</keyword>
<dbReference type="InterPro" id="IPR010693">
    <property type="entry name" value="Divergent_4Fe-4S_mono-cluster"/>
</dbReference>
<dbReference type="Proteomes" id="UP000050430">
    <property type="component" value="Unassembled WGS sequence"/>
</dbReference>
<evidence type="ECO:0000313" key="6">
    <source>
        <dbReference type="EMBL" id="KPL73441.1"/>
    </source>
</evidence>
<organism evidence="6 7">
    <name type="scientific">Leptolinea tardivitalis</name>
    <dbReference type="NCBI Taxonomy" id="229920"/>
    <lineage>
        <taxon>Bacteria</taxon>
        <taxon>Bacillati</taxon>
        <taxon>Chloroflexota</taxon>
        <taxon>Anaerolineae</taxon>
        <taxon>Anaerolineales</taxon>
        <taxon>Anaerolineaceae</taxon>
        <taxon>Leptolinea</taxon>
    </lineage>
</organism>
<gene>
    <name evidence="6" type="ORF">ADM99_04400</name>
</gene>
<dbReference type="Gene3D" id="3.40.5.90">
    <property type="entry name" value="CDGSH iron-sulfur domain, mitoNEET-type"/>
    <property type="match status" value="2"/>
</dbReference>
<keyword evidence="4" id="KW-0411">Iron-sulfur</keyword>
<dbReference type="AlphaFoldDB" id="A0A0P6XE53"/>
<proteinExistence type="predicted"/>
<dbReference type="PANTHER" id="PTHR46491:SF3">
    <property type="entry name" value="CDGSH IRON-SULFUR DOMAIN-CONTAINING PROTEIN 3, MITOCHONDRIAL"/>
    <property type="match status" value="1"/>
</dbReference>
<keyword evidence="7" id="KW-1185">Reference proteome</keyword>
<dbReference type="SMART" id="SM00704">
    <property type="entry name" value="ZnF_CDGSH"/>
    <property type="match status" value="2"/>
</dbReference>
<dbReference type="OrthoDB" id="9793389at2"/>
<protein>
    <recommendedName>
        <fullName evidence="5">Iron-binding zinc finger CDGSH type domain-containing protein</fullName>
    </recommendedName>
</protein>
<comment type="caution">
    <text evidence="6">The sequence shown here is derived from an EMBL/GenBank/DDBJ whole genome shotgun (WGS) entry which is preliminary data.</text>
</comment>
<evidence type="ECO:0000313" key="7">
    <source>
        <dbReference type="Proteomes" id="UP000050430"/>
    </source>
</evidence>
<reference evidence="6 7" key="1">
    <citation type="submission" date="2015-07" db="EMBL/GenBank/DDBJ databases">
        <title>Genome sequence of Leptolinea tardivitalis DSM 16556.</title>
        <authorList>
            <person name="Hemp J."/>
            <person name="Ward L.M."/>
            <person name="Pace L.A."/>
            <person name="Fischer W.W."/>
        </authorList>
    </citation>
    <scope>NUCLEOTIDE SEQUENCE [LARGE SCALE GENOMIC DNA]</scope>
    <source>
        <strain evidence="6 7">YMTK-2</strain>
    </source>
</reference>
<dbReference type="Pfam" id="PF06902">
    <property type="entry name" value="Fer4_19"/>
    <property type="match status" value="1"/>
</dbReference>
<name>A0A0P6XE53_9CHLR</name>
<dbReference type="EMBL" id="LGCK01000006">
    <property type="protein sequence ID" value="KPL73441.1"/>
    <property type="molecule type" value="Genomic_DNA"/>
</dbReference>